<organism evidence="2 3">
    <name type="scientific">Gossypium armourianum</name>
    <dbReference type="NCBI Taxonomy" id="34283"/>
    <lineage>
        <taxon>Eukaryota</taxon>
        <taxon>Viridiplantae</taxon>
        <taxon>Streptophyta</taxon>
        <taxon>Embryophyta</taxon>
        <taxon>Tracheophyta</taxon>
        <taxon>Spermatophyta</taxon>
        <taxon>Magnoliopsida</taxon>
        <taxon>eudicotyledons</taxon>
        <taxon>Gunneridae</taxon>
        <taxon>Pentapetalae</taxon>
        <taxon>rosids</taxon>
        <taxon>malvids</taxon>
        <taxon>Malvales</taxon>
        <taxon>Malvaceae</taxon>
        <taxon>Malvoideae</taxon>
        <taxon>Gossypium</taxon>
    </lineage>
</organism>
<accession>A0A7J9KGB1</accession>
<evidence type="ECO:0000256" key="1">
    <source>
        <dbReference type="SAM" id="MobiDB-lite"/>
    </source>
</evidence>
<dbReference type="Proteomes" id="UP000593575">
    <property type="component" value="Unassembled WGS sequence"/>
</dbReference>
<protein>
    <submittedName>
        <fullName evidence="2">Uncharacterized protein</fullName>
    </submittedName>
</protein>
<reference evidence="2 3" key="1">
    <citation type="journal article" date="2019" name="Genome Biol. Evol.">
        <title>Insights into the evolution of the New World diploid cottons (Gossypium, subgenus Houzingenia) based on genome sequencing.</title>
        <authorList>
            <person name="Grover C.E."/>
            <person name="Arick M.A. 2nd"/>
            <person name="Thrash A."/>
            <person name="Conover J.L."/>
            <person name="Sanders W.S."/>
            <person name="Peterson D.G."/>
            <person name="Frelichowski J.E."/>
            <person name="Scheffler J.A."/>
            <person name="Scheffler B.E."/>
            <person name="Wendel J.F."/>
        </authorList>
    </citation>
    <scope>NUCLEOTIDE SEQUENCE [LARGE SCALE GENOMIC DNA]</scope>
    <source>
        <strain evidence="2">6</strain>
        <tissue evidence="2">Leaf</tissue>
    </source>
</reference>
<gene>
    <name evidence="2" type="ORF">Goarm_023187</name>
</gene>
<dbReference type="AlphaFoldDB" id="A0A7J9KGB1"/>
<comment type="caution">
    <text evidence="2">The sequence shown here is derived from an EMBL/GenBank/DDBJ whole genome shotgun (WGS) entry which is preliminary data.</text>
</comment>
<evidence type="ECO:0000313" key="2">
    <source>
        <dbReference type="EMBL" id="MBA0845470.1"/>
    </source>
</evidence>
<evidence type="ECO:0000313" key="3">
    <source>
        <dbReference type="Proteomes" id="UP000593575"/>
    </source>
</evidence>
<feature type="compositionally biased region" description="Polar residues" evidence="1">
    <location>
        <begin position="1"/>
        <end position="13"/>
    </location>
</feature>
<proteinExistence type="predicted"/>
<feature type="compositionally biased region" description="Polar residues" evidence="1">
    <location>
        <begin position="120"/>
        <end position="136"/>
    </location>
</feature>
<dbReference type="EMBL" id="JABFAE010415905">
    <property type="protein sequence ID" value="MBA0845470.1"/>
    <property type="molecule type" value="Genomic_DNA"/>
</dbReference>
<keyword evidence="3" id="KW-1185">Reference proteome</keyword>
<sequence>MSHSSQKSTVHSLQTAEDQQQTTEEDHQHLVPKKIDVPKIHEPQVSISAKNKIDPSKPPPPAAAPLVAHPEPGSPQDEKPLPTMVESSIKPIPSQDYWPSSSASQAGVYPYPHFNKDESPGSSLTRNSSRVQSQLASPVMENPARNHPQGLPLVPATVPPNASNLPEDYKQPKKVLSSKRSESPSSRPCCGCGCINL</sequence>
<feature type="region of interest" description="Disordered" evidence="1">
    <location>
        <begin position="1"/>
        <end position="190"/>
    </location>
</feature>
<name>A0A7J9KGB1_9ROSI</name>
<feature type="compositionally biased region" description="Basic and acidic residues" evidence="1">
    <location>
        <begin position="24"/>
        <end position="42"/>
    </location>
</feature>